<dbReference type="AlphaFoldDB" id="A0A2M9ZGK3"/>
<evidence type="ECO:0000313" key="3">
    <source>
        <dbReference type="Proteomes" id="UP000231912"/>
    </source>
</evidence>
<comment type="caution">
    <text evidence="2">The sequence shown here is derived from an EMBL/GenBank/DDBJ whole genome shotgun (WGS) entry which is preliminary data.</text>
</comment>
<gene>
    <name evidence="1" type="ORF">ACE5IX_04070</name>
    <name evidence="2" type="ORF">CH371_05910</name>
</gene>
<organism evidence="2 3">
    <name type="scientific">Leptospira wolffii</name>
    <dbReference type="NCBI Taxonomy" id="409998"/>
    <lineage>
        <taxon>Bacteria</taxon>
        <taxon>Pseudomonadati</taxon>
        <taxon>Spirochaetota</taxon>
        <taxon>Spirochaetia</taxon>
        <taxon>Leptospirales</taxon>
        <taxon>Leptospiraceae</taxon>
        <taxon>Leptospira</taxon>
    </lineage>
</organism>
<evidence type="ECO:0000313" key="1">
    <source>
        <dbReference type="EMBL" id="MFB5735669.1"/>
    </source>
</evidence>
<dbReference type="SUPFAM" id="SSF55961">
    <property type="entry name" value="Bet v1-like"/>
    <property type="match status" value="1"/>
</dbReference>
<keyword evidence="4" id="KW-1185">Reference proteome</keyword>
<protein>
    <submittedName>
        <fullName evidence="2">Polyketide cyclase</fullName>
    </submittedName>
</protein>
<dbReference type="EMBL" id="NPDT01000001">
    <property type="protein sequence ID" value="PJZ67550.1"/>
    <property type="molecule type" value="Genomic_DNA"/>
</dbReference>
<dbReference type="RefSeq" id="WP_016547169.1">
    <property type="nucleotide sequence ID" value="NZ_JBHILI010000001.1"/>
</dbReference>
<reference evidence="2 3" key="1">
    <citation type="submission" date="2017-07" db="EMBL/GenBank/DDBJ databases">
        <title>Leptospira spp. isolated from tropical soils.</title>
        <authorList>
            <person name="Thibeaux R."/>
            <person name="Iraola G."/>
            <person name="Ferres I."/>
            <person name="Bierque E."/>
            <person name="Girault D."/>
            <person name="Soupe-Gilbert M.-E."/>
            <person name="Picardeau M."/>
            <person name="Goarant C."/>
        </authorList>
    </citation>
    <scope>NUCLEOTIDE SEQUENCE [LARGE SCALE GENOMIC DNA]</scope>
    <source>
        <strain evidence="2 3">FH2-C-A2</strain>
    </source>
</reference>
<sequence length="155" mass="18141">MATTTIAFTVPVSLIKAFEYVSNVERLPDWSDNIFLFRKLETKSYKVKLKFWIFRIESQYEIIESKYPSRFVTTLKNRFLDFRETFSFYPDPKGSDTDTKILFTSQLELSGSARILNPWIRSKVGEKIRKDIRKLQETLSHGKALGARNFQVING</sequence>
<reference evidence="1 4" key="2">
    <citation type="submission" date="2024-09" db="EMBL/GenBank/DDBJ databases">
        <title>Taxonomic and Genotyping Characterization of Leptospira Strains isolated from Multiple Sources in Colombia highlights the importance of intermediate species.</title>
        <authorList>
            <person name="Torres Higuera L."/>
            <person name="Rojas Tapias D."/>
            <person name="Jimenez Velasquez S."/>
            <person name="Renjifo Ibanez C."/>
        </authorList>
    </citation>
    <scope>NUCLEOTIDE SEQUENCE [LARGE SCALE GENOMIC DNA]</scope>
    <source>
        <strain evidence="1 4">Lep080</strain>
    </source>
</reference>
<accession>A0A2M9ZGK3</accession>
<evidence type="ECO:0000313" key="2">
    <source>
        <dbReference type="EMBL" id="PJZ67550.1"/>
    </source>
</evidence>
<dbReference type="InterPro" id="IPR023393">
    <property type="entry name" value="START-like_dom_sf"/>
</dbReference>
<evidence type="ECO:0000313" key="4">
    <source>
        <dbReference type="Proteomes" id="UP001580391"/>
    </source>
</evidence>
<dbReference type="Proteomes" id="UP000231912">
    <property type="component" value="Unassembled WGS sequence"/>
</dbReference>
<dbReference type="EMBL" id="JBHILJ010000001">
    <property type="protein sequence ID" value="MFB5735669.1"/>
    <property type="molecule type" value="Genomic_DNA"/>
</dbReference>
<dbReference type="Gene3D" id="3.30.530.20">
    <property type="match status" value="1"/>
</dbReference>
<proteinExistence type="predicted"/>
<dbReference type="NCBIfam" id="NF047582">
    <property type="entry name" value="LIC13081_fam"/>
    <property type="match status" value="1"/>
</dbReference>
<dbReference type="Proteomes" id="UP001580391">
    <property type="component" value="Unassembled WGS sequence"/>
</dbReference>
<name>A0A2M9ZGK3_9LEPT</name>